<reference evidence="6 7" key="1">
    <citation type="submission" date="2019-01" db="EMBL/GenBank/DDBJ databases">
        <authorList>
            <person name="Sayadi A."/>
        </authorList>
    </citation>
    <scope>NUCLEOTIDE SEQUENCE [LARGE SCALE GENOMIC DNA]</scope>
</reference>
<dbReference type="InterPro" id="IPR051738">
    <property type="entry name" value="SAF_Modulators"/>
</dbReference>
<dbReference type="InterPro" id="IPR003034">
    <property type="entry name" value="SAP_dom"/>
</dbReference>
<dbReference type="EMBL" id="CAACVG010002203">
    <property type="protein sequence ID" value="VEN36179.1"/>
    <property type="molecule type" value="Genomic_DNA"/>
</dbReference>
<dbReference type="OrthoDB" id="79455at2759"/>
<gene>
    <name evidence="6" type="ORF">CALMAC_LOCUS1872</name>
</gene>
<keyword evidence="3" id="KW-0539">Nucleus</keyword>
<keyword evidence="2" id="KW-0694">RNA-binding</keyword>
<feature type="non-terminal residue" evidence="6">
    <location>
        <position position="141"/>
    </location>
</feature>
<keyword evidence="7" id="KW-1185">Reference proteome</keyword>
<dbReference type="PANTHER" id="PTHR15683">
    <property type="entry name" value="SCAFFOLD ATTACHMENT FACTOR B-RELATED"/>
    <property type="match status" value="1"/>
</dbReference>
<dbReference type="SUPFAM" id="SSF68906">
    <property type="entry name" value="SAP domain"/>
    <property type="match status" value="1"/>
</dbReference>
<evidence type="ECO:0000313" key="6">
    <source>
        <dbReference type="EMBL" id="VEN36179.1"/>
    </source>
</evidence>
<comment type="subcellular location">
    <subcellularLocation>
        <location evidence="1">Nucleus</location>
    </subcellularLocation>
</comment>
<feature type="compositionally biased region" description="Basic residues" evidence="4">
    <location>
        <begin position="100"/>
        <end position="113"/>
    </location>
</feature>
<protein>
    <recommendedName>
        <fullName evidence="5">SAP domain-containing protein</fullName>
    </recommendedName>
</protein>
<evidence type="ECO:0000256" key="1">
    <source>
        <dbReference type="ARBA" id="ARBA00004123"/>
    </source>
</evidence>
<proteinExistence type="predicted"/>
<feature type="domain" description="SAP" evidence="5">
    <location>
        <begin position="4"/>
        <end position="40"/>
    </location>
</feature>
<dbReference type="GO" id="GO:0006357">
    <property type="term" value="P:regulation of transcription by RNA polymerase II"/>
    <property type="evidence" value="ECO:0007669"/>
    <property type="project" value="TreeGrafter"/>
</dbReference>
<dbReference type="Pfam" id="PF02037">
    <property type="entry name" value="SAP"/>
    <property type="match status" value="1"/>
</dbReference>
<evidence type="ECO:0000259" key="5">
    <source>
        <dbReference type="SMART" id="SM00513"/>
    </source>
</evidence>
<evidence type="ECO:0000313" key="7">
    <source>
        <dbReference type="Proteomes" id="UP000410492"/>
    </source>
</evidence>
<dbReference type="Gene3D" id="1.10.720.30">
    <property type="entry name" value="SAP domain"/>
    <property type="match status" value="1"/>
</dbReference>
<dbReference type="SMART" id="SM00513">
    <property type="entry name" value="SAP"/>
    <property type="match status" value="1"/>
</dbReference>
<dbReference type="GO" id="GO:0050684">
    <property type="term" value="P:regulation of mRNA processing"/>
    <property type="evidence" value="ECO:0007669"/>
    <property type="project" value="TreeGrafter"/>
</dbReference>
<name>A0A653BKT6_CALMS</name>
<dbReference type="GO" id="GO:0003723">
    <property type="term" value="F:RNA binding"/>
    <property type="evidence" value="ECO:0007669"/>
    <property type="project" value="UniProtKB-KW"/>
</dbReference>
<feature type="compositionally biased region" description="Basic and acidic residues" evidence="4">
    <location>
        <begin position="114"/>
        <end position="141"/>
    </location>
</feature>
<dbReference type="GO" id="GO:0043565">
    <property type="term" value="F:sequence-specific DNA binding"/>
    <property type="evidence" value="ECO:0007669"/>
    <property type="project" value="TreeGrafter"/>
</dbReference>
<sequence>MVRFSELKVADLRRELDERGAAADSSGLKAVLQDRLRQIMIEEGEDPDTFEFESPEFEWAKKLEAKIEASSKQIEASTKQSESARLSLEICPQDGDYCFKKRHRRKNRNQNRHPRIEDGRAKRRSQEKIGKTERSARQHPT</sequence>
<dbReference type="InterPro" id="IPR036361">
    <property type="entry name" value="SAP_dom_sf"/>
</dbReference>
<accession>A0A653BKT6</accession>
<dbReference type="Proteomes" id="UP000410492">
    <property type="component" value="Unassembled WGS sequence"/>
</dbReference>
<evidence type="ECO:0000256" key="4">
    <source>
        <dbReference type="SAM" id="MobiDB-lite"/>
    </source>
</evidence>
<evidence type="ECO:0000256" key="3">
    <source>
        <dbReference type="ARBA" id="ARBA00023242"/>
    </source>
</evidence>
<evidence type="ECO:0000256" key="2">
    <source>
        <dbReference type="ARBA" id="ARBA00022884"/>
    </source>
</evidence>
<organism evidence="6 7">
    <name type="scientific">Callosobruchus maculatus</name>
    <name type="common">Southern cowpea weevil</name>
    <name type="synonym">Pulse bruchid</name>
    <dbReference type="NCBI Taxonomy" id="64391"/>
    <lineage>
        <taxon>Eukaryota</taxon>
        <taxon>Metazoa</taxon>
        <taxon>Ecdysozoa</taxon>
        <taxon>Arthropoda</taxon>
        <taxon>Hexapoda</taxon>
        <taxon>Insecta</taxon>
        <taxon>Pterygota</taxon>
        <taxon>Neoptera</taxon>
        <taxon>Endopterygota</taxon>
        <taxon>Coleoptera</taxon>
        <taxon>Polyphaga</taxon>
        <taxon>Cucujiformia</taxon>
        <taxon>Chrysomeloidea</taxon>
        <taxon>Chrysomelidae</taxon>
        <taxon>Bruchinae</taxon>
        <taxon>Bruchini</taxon>
        <taxon>Callosobruchus</taxon>
    </lineage>
</organism>
<dbReference type="AlphaFoldDB" id="A0A653BKT6"/>
<dbReference type="PANTHER" id="PTHR15683:SF8">
    <property type="entry name" value="SCAFFOLD ATTACHMENT FACTOR B, ISOFORM B"/>
    <property type="match status" value="1"/>
</dbReference>
<feature type="region of interest" description="Disordered" evidence="4">
    <location>
        <begin position="99"/>
        <end position="141"/>
    </location>
</feature>
<dbReference type="GO" id="GO:0005634">
    <property type="term" value="C:nucleus"/>
    <property type="evidence" value="ECO:0007669"/>
    <property type="project" value="UniProtKB-SubCell"/>
</dbReference>